<name>A0ACC0US30_9HYPO</name>
<proteinExistence type="predicted"/>
<evidence type="ECO:0000313" key="2">
    <source>
        <dbReference type="Proteomes" id="UP001163324"/>
    </source>
</evidence>
<gene>
    <name evidence="1" type="ORF">N3K66_008494</name>
</gene>
<keyword evidence="2" id="KW-1185">Reference proteome</keyword>
<organism evidence="1 2">
    <name type="scientific">Trichothecium roseum</name>
    <dbReference type="NCBI Taxonomy" id="47278"/>
    <lineage>
        <taxon>Eukaryota</taxon>
        <taxon>Fungi</taxon>
        <taxon>Dikarya</taxon>
        <taxon>Ascomycota</taxon>
        <taxon>Pezizomycotina</taxon>
        <taxon>Sordariomycetes</taxon>
        <taxon>Hypocreomycetidae</taxon>
        <taxon>Hypocreales</taxon>
        <taxon>Hypocreales incertae sedis</taxon>
        <taxon>Trichothecium</taxon>
    </lineage>
</organism>
<reference evidence="1" key="1">
    <citation type="submission" date="2022-10" db="EMBL/GenBank/DDBJ databases">
        <title>Complete Genome of Trichothecium roseum strain YXFP-22015, a Plant Pathogen Isolated from Citrus.</title>
        <authorList>
            <person name="Wang Y."/>
            <person name="Zhu L."/>
        </authorList>
    </citation>
    <scope>NUCLEOTIDE SEQUENCE</scope>
    <source>
        <strain evidence="1">YXFP-22015</strain>
    </source>
</reference>
<accession>A0ACC0US30</accession>
<sequence>MLGTSTGELIFIRFWILFFRYTPCLYILAFLVSAYRAAATATVTAGPALLLASGLLLAAELAYYARLWRPAQARLADEAEHPAPATPDERRALFRRCFLHVPDLEAYLRGWFTGAPPDAEGIKRDNVREFLLWAFFERREGDENEEEGGEEGEDIAEEMEEYLQAIEHKLGRPLAPGRGDAKSLRLTFDPVRTTYRSLLWYVVIGIVDVATHVVMRLHGFEYYPAAATEQVFPPRPQTWRPFSARRSPAPGLGYWHKPPRRKPEDDGSSNSARNKADPNPVPVLFFHGIGVGLWTYATFLSEIHSASAQSIGIIAIEHLPISFRLTRPPPGKTDFLSRVRLILDHHGWRRFALASHSYGSVPTTHVLRDPVLGPRVASVVLVDPVTLMLHLPAVAHNFTRRAPGPANEWQLWYFASTDPGVAHCLGRHFFWRENILWREDLLLPPAAVDGDDDGDDAEGRGGTGWRAAVCLAGRDLIVDTAAVARHLEAERAGGIDVLMFPDKDHAQAFDDPVARWQIVDLVVAYCSR</sequence>
<dbReference type="Proteomes" id="UP001163324">
    <property type="component" value="Chromosome 9"/>
</dbReference>
<evidence type="ECO:0000313" key="1">
    <source>
        <dbReference type="EMBL" id="KAI9896322.1"/>
    </source>
</evidence>
<dbReference type="EMBL" id="CM047948">
    <property type="protein sequence ID" value="KAI9896322.1"/>
    <property type="molecule type" value="Genomic_DNA"/>
</dbReference>
<comment type="caution">
    <text evidence="1">The sequence shown here is derived from an EMBL/GenBank/DDBJ whole genome shotgun (WGS) entry which is preliminary data.</text>
</comment>
<protein>
    <submittedName>
        <fullName evidence="1">Uncharacterized protein</fullName>
    </submittedName>
</protein>